<dbReference type="HOGENOM" id="CLU_1190533_0_0_1"/>
<evidence type="ECO:0000313" key="2">
    <source>
        <dbReference type="Proteomes" id="UP000054279"/>
    </source>
</evidence>
<accession>A0A0C9V8B5</accession>
<organism evidence="1 2">
    <name type="scientific">Sphaerobolus stellatus (strain SS14)</name>
    <dbReference type="NCBI Taxonomy" id="990650"/>
    <lineage>
        <taxon>Eukaryota</taxon>
        <taxon>Fungi</taxon>
        <taxon>Dikarya</taxon>
        <taxon>Basidiomycota</taxon>
        <taxon>Agaricomycotina</taxon>
        <taxon>Agaricomycetes</taxon>
        <taxon>Phallomycetidae</taxon>
        <taxon>Geastrales</taxon>
        <taxon>Sphaerobolaceae</taxon>
        <taxon>Sphaerobolus</taxon>
    </lineage>
</organism>
<keyword evidence="2" id="KW-1185">Reference proteome</keyword>
<reference evidence="1 2" key="1">
    <citation type="submission" date="2014-06" db="EMBL/GenBank/DDBJ databases">
        <title>Evolutionary Origins and Diversification of the Mycorrhizal Mutualists.</title>
        <authorList>
            <consortium name="DOE Joint Genome Institute"/>
            <consortium name="Mycorrhizal Genomics Consortium"/>
            <person name="Kohler A."/>
            <person name="Kuo A."/>
            <person name="Nagy L.G."/>
            <person name="Floudas D."/>
            <person name="Copeland A."/>
            <person name="Barry K.W."/>
            <person name="Cichocki N."/>
            <person name="Veneault-Fourrey C."/>
            <person name="LaButti K."/>
            <person name="Lindquist E.A."/>
            <person name="Lipzen A."/>
            <person name="Lundell T."/>
            <person name="Morin E."/>
            <person name="Murat C."/>
            <person name="Riley R."/>
            <person name="Ohm R."/>
            <person name="Sun H."/>
            <person name="Tunlid A."/>
            <person name="Henrissat B."/>
            <person name="Grigoriev I.V."/>
            <person name="Hibbett D.S."/>
            <person name="Martin F."/>
        </authorList>
    </citation>
    <scope>NUCLEOTIDE SEQUENCE [LARGE SCALE GENOMIC DNA]</scope>
    <source>
        <strain evidence="1 2">SS14</strain>
    </source>
</reference>
<dbReference type="Proteomes" id="UP000054279">
    <property type="component" value="Unassembled WGS sequence"/>
</dbReference>
<protein>
    <submittedName>
        <fullName evidence="1">Uncharacterized protein</fullName>
    </submittedName>
</protein>
<evidence type="ECO:0000313" key="1">
    <source>
        <dbReference type="EMBL" id="KIJ33690.1"/>
    </source>
</evidence>
<gene>
    <name evidence="1" type="ORF">M422DRAFT_264308</name>
</gene>
<proteinExistence type="predicted"/>
<dbReference type="EMBL" id="KN837209">
    <property type="protein sequence ID" value="KIJ33690.1"/>
    <property type="molecule type" value="Genomic_DNA"/>
</dbReference>
<dbReference type="AlphaFoldDB" id="A0A0C9V8B5"/>
<name>A0A0C9V8B5_SPHS4</name>
<sequence length="233" mass="26454">MKVIGTNPLTGSPLKLPQYIKKATSAPSFPLQNKNNATSLQNLKQKVERKERKLFSGLIVGGSFISTPAPNRLESSDLCMEDAMSVSPLDDPPFREHMRDREDDYGFNDYDSSFYVEDDLMTAHQMSWVSQLPCIDGTQRQCKCQAWPKCREDVLPTMYKFYLEAEAKIYQCRSLPTPHESEASEMNELLFIIDISNTVMMLHARSLLHRISSKAGVRGYSLFGYMLEDGGTF</sequence>